<dbReference type="EMBL" id="CP090173">
    <property type="protein sequence ID" value="UJO23477.1"/>
    <property type="molecule type" value="Genomic_DNA"/>
</dbReference>
<dbReference type="KEGG" id="ffu:CLAFUR5_12570"/>
<reference evidence="2" key="2">
    <citation type="journal article" date="2022" name="Microb. Genom.">
        <title>A chromosome-scale genome assembly of the tomato pathogen Cladosporium fulvum reveals a compartmentalized genome architecture and the presence of a dispensable chromosome.</title>
        <authorList>
            <person name="Zaccaron A.Z."/>
            <person name="Chen L.H."/>
            <person name="Samaras A."/>
            <person name="Stergiopoulos I."/>
        </authorList>
    </citation>
    <scope>NUCLEOTIDE SEQUENCE</scope>
    <source>
        <strain evidence="2">Race5_Kim</strain>
    </source>
</reference>
<accession>A0A9Q8PJD4</accession>
<feature type="domain" description="F-box" evidence="1">
    <location>
        <begin position="4"/>
        <end position="50"/>
    </location>
</feature>
<protein>
    <recommendedName>
        <fullName evidence="1">F-box domain-containing protein</fullName>
    </recommendedName>
</protein>
<dbReference type="RefSeq" id="XP_047767843.1">
    <property type="nucleotide sequence ID" value="XM_047911718.1"/>
</dbReference>
<dbReference type="GeneID" id="71992448"/>
<dbReference type="SMART" id="SM00256">
    <property type="entry name" value="FBOX"/>
    <property type="match status" value="1"/>
</dbReference>
<evidence type="ECO:0000313" key="2">
    <source>
        <dbReference type="EMBL" id="UJO23477.1"/>
    </source>
</evidence>
<dbReference type="PROSITE" id="PS50181">
    <property type="entry name" value="FBOX"/>
    <property type="match status" value="1"/>
</dbReference>
<gene>
    <name evidence="2" type="ORF">CLAFUR5_12570</name>
</gene>
<organism evidence="2 3">
    <name type="scientific">Passalora fulva</name>
    <name type="common">Tomato leaf mold</name>
    <name type="synonym">Cladosporium fulvum</name>
    <dbReference type="NCBI Taxonomy" id="5499"/>
    <lineage>
        <taxon>Eukaryota</taxon>
        <taxon>Fungi</taxon>
        <taxon>Dikarya</taxon>
        <taxon>Ascomycota</taxon>
        <taxon>Pezizomycotina</taxon>
        <taxon>Dothideomycetes</taxon>
        <taxon>Dothideomycetidae</taxon>
        <taxon>Mycosphaerellales</taxon>
        <taxon>Mycosphaerellaceae</taxon>
        <taxon>Fulvia</taxon>
    </lineage>
</organism>
<dbReference type="AlphaFoldDB" id="A0A9Q8PJD4"/>
<dbReference type="CDD" id="cd09917">
    <property type="entry name" value="F-box_SF"/>
    <property type="match status" value="1"/>
</dbReference>
<dbReference type="Proteomes" id="UP000756132">
    <property type="component" value="Chromosome 11"/>
</dbReference>
<dbReference type="Gene3D" id="1.20.1280.50">
    <property type="match status" value="1"/>
</dbReference>
<sequence length="163" mass="18226">MASTPALDHIPTEISERISEHLDLADLLSLRLTSRRVRSAASQKSFIKHFERKIKSFSNTSSLQRLSASLTQSGHARKLQHLDFRLTEDEPMNPTDLATIAIEQAVTALLCTLRKHLAEGCLQRLSIRLQDTGELRDWERAWEVVAGGVEGADALACCEWVGY</sequence>
<reference evidence="2" key="1">
    <citation type="submission" date="2021-12" db="EMBL/GenBank/DDBJ databases">
        <authorList>
            <person name="Zaccaron A."/>
            <person name="Stergiopoulos I."/>
        </authorList>
    </citation>
    <scope>NUCLEOTIDE SEQUENCE</scope>
    <source>
        <strain evidence="2">Race5_Kim</strain>
    </source>
</reference>
<evidence type="ECO:0000313" key="3">
    <source>
        <dbReference type="Proteomes" id="UP000756132"/>
    </source>
</evidence>
<evidence type="ECO:0000259" key="1">
    <source>
        <dbReference type="PROSITE" id="PS50181"/>
    </source>
</evidence>
<keyword evidence="3" id="KW-1185">Reference proteome</keyword>
<name>A0A9Q8PJD4_PASFU</name>
<proteinExistence type="predicted"/>
<dbReference type="Pfam" id="PF00646">
    <property type="entry name" value="F-box"/>
    <property type="match status" value="1"/>
</dbReference>
<dbReference type="InterPro" id="IPR001810">
    <property type="entry name" value="F-box_dom"/>
</dbReference>
<dbReference type="SUPFAM" id="SSF81383">
    <property type="entry name" value="F-box domain"/>
    <property type="match status" value="1"/>
</dbReference>
<dbReference type="InterPro" id="IPR036047">
    <property type="entry name" value="F-box-like_dom_sf"/>
</dbReference>